<name>A0ABT9V7J3_9BACL</name>
<dbReference type="InterPro" id="IPR026385">
    <property type="entry name" value="LegC-like"/>
</dbReference>
<dbReference type="PANTHER" id="PTHR30244">
    <property type="entry name" value="TRANSAMINASE"/>
    <property type="match status" value="1"/>
</dbReference>
<dbReference type="GO" id="GO:0102933">
    <property type="term" value="F:GDP-4-dehydro-6-deoxy-D-mannose-4-aminotransferase activity"/>
    <property type="evidence" value="ECO:0007669"/>
    <property type="project" value="UniProtKB-EC"/>
</dbReference>
<evidence type="ECO:0000313" key="3">
    <source>
        <dbReference type="Proteomes" id="UP001231362"/>
    </source>
</evidence>
<dbReference type="EC" id="2.6.1.102" evidence="2"/>
<dbReference type="InterPro" id="IPR000653">
    <property type="entry name" value="DegT/StrS_aminotransferase"/>
</dbReference>
<comment type="caution">
    <text evidence="2">The sequence shown here is derived from an EMBL/GenBank/DDBJ whole genome shotgun (WGS) entry which is preliminary data.</text>
</comment>
<dbReference type="EMBL" id="JAUSTU010000017">
    <property type="protein sequence ID" value="MDQ0156913.1"/>
    <property type="molecule type" value="Genomic_DNA"/>
</dbReference>
<protein>
    <submittedName>
        <fullName evidence="2">Perosamine synthetase</fullName>
        <ecNumber evidence="2">2.6.1.102</ecNumber>
    </submittedName>
</protein>
<dbReference type="InterPro" id="IPR015422">
    <property type="entry name" value="PyrdxlP-dep_Trfase_small"/>
</dbReference>
<sequence>MSNNIWAEIAEKIKGLVPEKEMLPLHEPTFTGNEINYVTDCIKTGWVSSVGKYVDEFEKKLAEFTGVKRAVAVVNGTAALHIALKIAGVQENDEVLIPSLTFVATGNAVTYCGATPHFVDVSRTTLGLDPFKLEEYLKDIAEIKNNECVNNATGRTIRAVVPMHTFGHPVDIDPLLDICDRYNIVVVEDAAESLGSYYKGIHTGNFGKISAMSFNGNKIITTGGGGAILTNDEKLADYAKHLTTTAKIPHRWKYEHDEIGYNYRMPNLNAALGCAQLENLNDFIEKKRNIVLKYDEIIKDYKGLEIFYEPEFAKSNYWLQTLIINNDEHNIDHALQILNDYGVMSRPIWNPLHQLPPFSNCPRADLTETCKVQQQVVNIPSSSYMSSYKQKGVQSL</sequence>
<reference evidence="2 3" key="1">
    <citation type="submission" date="2023-07" db="EMBL/GenBank/DDBJ databases">
        <title>Genomic Encyclopedia of Type Strains, Phase IV (KMG-IV): sequencing the most valuable type-strain genomes for metagenomic binning, comparative biology and taxonomic classification.</title>
        <authorList>
            <person name="Goeker M."/>
        </authorList>
    </citation>
    <scope>NUCLEOTIDE SEQUENCE [LARGE SCALE GENOMIC DNA]</scope>
    <source>
        <strain evidence="2 3">DSM 23948</strain>
    </source>
</reference>
<dbReference type="PIRSF" id="PIRSF000390">
    <property type="entry name" value="PLP_StrS"/>
    <property type="match status" value="1"/>
</dbReference>
<keyword evidence="3" id="KW-1185">Reference proteome</keyword>
<evidence type="ECO:0000313" key="2">
    <source>
        <dbReference type="EMBL" id="MDQ0156913.1"/>
    </source>
</evidence>
<accession>A0ABT9V7J3</accession>
<dbReference type="PANTHER" id="PTHR30244:SF30">
    <property type="entry name" value="BLR5990 PROTEIN"/>
    <property type="match status" value="1"/>
</dbReference>
<dbReference type="CDD" id="cd00616">
    <property type="entry name" value="AHBA_syn"/>
    <property type="match status" value="1"/>
</dbReference>
<comment type="similarity">
    <text evidence="1">Belongs to the DegT/DnrJ/EryC1 family.</text>
</comment>
<dbReference type="SUPFAM" id="SSF53383">
    <property type="entry name" value="PLP-dependent transferases"/>
    <property type="match status" value="1"/>
</dbReference>
<dbReference type="Pfam" id="PF01041">
    <property type="entry name" value="DegT_DnrJ_EryC1"/>
    <property type="match status" value="1"/>
</dbReference>
<dbReference type="RefSeq" id="WP_307151403.1">
    <property type="nucleotide sequence ID" value="NZ_JAUSTU010000017.1"/>
</dbReference>
<dbReference type="Proteomes" id="UP001231362">
    <property type="component" value="Unassembled WGS sequence"/>
</dbReference>
<dbReference type="InterPro" id="IPR015421">
    <property type="entry name" value="PyrdxlP-dep_Trfase_major"/>
</dbReference>
<gene>
    <name evidence="2" type="ORF">J2S07_003238</name>
</gene>
<dbReference type="NCBIfam" id="TIGR04181">
    <property type="entry name" value="NHT_00031"/>
    <property type="match status" value="1"/>
</dbReference>
<keyword evidence="2" id="KW-0032">Aminotransferase</keyword>
<keyword evidence="2" id="KW-0808">Transferase</keyword>
<proteinExistence type="inferred from homology"/>
<keyword evidence="1" id="KW-0663">Pyridoxal phosphate</keyword>
<dbReference type="Gene3D" id="3.90.1150.10">
    <property type="entry name" value="Aspartate Aminotransferase, domain 1"/>
    <property type="match status" value="1"/>
</dbReference>
<dbReference type="InterPro" id="IPR015424">
    <property type="entry name" value="PyrdxlP-dep_Trfase"/>
</dbReference>
<evidence type="ECO:0000256" key="1">
    <source>
        <dbReference type="RuleBase" id="RU004508"/>
    </source>
</evidence>
<dbReference type="Gene3D" id="3.40.640.10">
    <property type="entry name" value="Type I PLP-dependent aspartate aminotransferase-like (Major domain)"/>
    <property type="match status" value="1"/>
</dbReference>
<organism evidence="2 3">
    <name type="scientific">Anoxybacillus andreesenii</name>
    <dbReference type="NCBI Taxonomy" id="1325932"/>
    <lineage>
        <taxon>Bacteria</taxon>
        <taxon>Bacillati</taxon>
        <taxon>Bacillota</taxon>
        <taxon>Bacilli</taxon>
        <taxon>Bacillales</taxon>
        <taxon>Anoxybacillaceae</taxon>
        <taxon>Anoxybacillus</taxon>
    </lineage>
</organism>